<keyword evidence="2" id="KW-1185">Reference proteome</keyword>
<protein>
    <submittedName>
        <fullName evidence="1">Uncharacterized protein</fullName>
    </submittedName>
</protein>
<name>A0AAD7BF16_9AGAR</name>
<dbReference type="EMBL" id="JARKIF010000019">
    <property type="protein sequence ID" value="KAJ7618610.1"/>
    <property type="molecule type" value="Genomic_DNA"/>
</dbReference>
<organism evidence="1 2">
    <name type="scientific">Roridomyces roridus</name>
    <dbReference type="NCBI Taxonomy" id="1738132"/>
    <lineage>
        <taxon>Eukaryota</taxon>
        <taxon>Fungi</taxon>
        <taxon>Dikarya</taxon>
        <taxon>Basidiomycota</taxon>
        <taxon>Agaricomycotina</taxon>
        <taxon>Agaricomycetes</taxon>
        <taxon>Agaricomycetidae</taxon>
        <taxon>Agaricales</taxon>
        <taxon>Marasmiineae</taxon>
        <taxon>Mycenaceae</taxon>
        <taxon>Roridomyces</taxon>
    </lineage>
</organism>
<comment type="caution">
    <text evidence="1">The sequence shown here is derived from an EMBL/GenBank/DDBJ whole genome shotgun (WGS) entry which is preliminary data.</text>
</comment>
<reference evidence="1" key="1">
    <citation type="submission" date="2023-03" db="EMBL/GenBank/DDBJ databases">
        <title>Massive genome expansion in bonnet fungi (Mycena s.s.) driven by repeated elements and novel gene families across ecological guilds.</title>
        <authorList>
            <consortium name="Lawrence Berkeley National Laboratory"/>
            <person name="Harder C.B."/>
            <person name="Miyauchi S."/>
            <person name="Viragh M."/>
            <person name="Kuo A."/>
            <person name="Thoen E."/>
            <person name="Andreopoulos B."/>
            <person name="Lu D."/>
            <person name="Skrede I."/>
            <person name="Drula E."/>
            <person name="Henrissat B."/>
            <person name="Morin E."/>
            <person name="Kohler A."/>
            <person name="Barry K."/>
            <person name="LaButti K."/>
            <person name="Morin E."/>
            <person name="Salamov A."/>
            <person name="Lipzen A."/>
            <person name="Mereny Z."/>
            <person name="Hegedus B."/>
            <person name="Baldrian P."/>
            <person name="Stursova M."/>
            <person name="Weitz H."/>
            <person name="Taylor A."/>
            <person name="Grigoriev I.V."/>
            <person name="Nagy L.G."/>
            <person name="Martin F."/>
            <person name="Kauserud H."/>
        </authorList>
    </citation>
    <scope>NUCLEOTIDE SEQUENCE</scope>
    <source>
        <strain evidence="1">9284</strain>
    </source>
</reference>
<dbReference type="AlphaFoldDB" id="A0AAD7BF16"/>
<dbReference type="Proteomes" id="UP001221142">
    <property type="component" value="Unassembled WGS sequence"/>
</dbReference>
<evidence type="ECO:0000313" key="2">
    <source>
        <dbReference type="Proteomes" id="UP001221142"/>
    </source>
</evidence>
<evidence type="ECO:0000313" key="1">
    <source>
        <dbReference type="EMBL" id="KAJ7618610.1"/>
    </source>
</evidence>
<sequence>MLDPDGDEIFLQLLVSARFAPNGNVLVKEVSRRLRISGTDTMRGLKKCHESFETIDAALDNVYARSREHSDDQVASDRLASAILSIYSRMGEDNILRKRILSETRFLERAMALLASPWARENVVIALGRISDQHDGHVLQAIARFTPTILDCAEPHLGQLNFVEKIVGVLTRAMASALFADTPDPEIQAALPRLLRFMLSVVHLPGSSSLSFDYLCIVCHQVALSCPALLLSNPDAIEFLVACARSPDLYTRITSQRALIDACAQFQLASTPENAQIVVERTSGGLFESAQAYYRDREPFIATLRKDEEKLEALADEYETNPNCSHSELGQELAALILHREMTIRGCTYHNARGGAELLEMLRVCEAAVRKDADETNQLNVTADVLRIHILVSQGELNAASNYAQEALKRHPSVPFFYYILASLGCCGDRDISKVLYADKGLQYVDGMTDYLQQELLYLTVCYSHLVVARMAQASPSELRVNEVNALINKALANTNTFFQTVTQMDHSHMPLMTAVGE</sequence>
<accession>A0AAD7BF16</accession>
<gene>
    <name evidence="1" type="ORF">FB45DRAFT_872015</name>
</gene>
<proteinExistence type="predicted"/>